<sequence>MLMLVVIFALIAYVEFRYLKLHNRKRKTYIKVFALLAFVFMYSVLLSLSPLPSLTKWVSAVLQSLA</sequence>
<evidence type="ECO:0000256" key="1">
    <source>
        <dbReference type="SAM" id="Phobius"/>
    </source>
</evidence>
<dbReference type="AlphaFoldDB" id="A0A7W5B1S9"/>
<protein>
    <submittedName>
        <fullName evidence="2">Uncharacterized protein</fullName>
    </submittedName>
</protein>
<keyword evidence="1" id="KW-0812">Transmembrane</keyword>
<comment type="caution">
    <text evidence="2">The sequence shown here is derived from an EMBL/GenBank/DDBJ whole genome shotgun (WGS) entry which is preliminary data.</text>
</comment>
<accession>A0A7W5B1S9</accession>
<dbReference type="EMBL" id="JACHXK010000013">
    <property type="protein sequence ID" value="MBB3112539.1"/>
    <property type="molecule type" value="Genomic_DNA"/>
</dbReference>
<evidence type="ECO:0000313" key="2">
    <source>
        <dbReference type="EMBL" id="MBB3112539.1"/>
    </source>
</evidence>
<gene>
    <name evidence="2" type="ORF">FHS18_004640</name>
</gene>
<keyword evidence="1" id="KW-1133">Transmembrane helix</keyword>
<proteinExistence type="predicted"/>
<dbReference type="Proteomes" id="UP000570361">
    <property type="component" value="Unassembled WGS sequence"/>
</dbReference>
<dbReference type="RefSeq" id="WP_183602663.1">
    <property type="nucleotide sequence ID" value="NZ_JACHXK010000013.1"/>
</dbReference>
<organism evidence="2 3">
    <name type="scientific">Paenibacillus phyllosphaerae</name>
    <dbReference type="NCBI Taxonomy" id="274593"/>
    <lineage>
        <taxon>Bacteria</taxon>
        <taxon>Bacillati</taxon>
        <taxon>Bacillota</taxon>
        <taxon>Bacilli</taxon>
        <taxon>Bacillales</taxon>
        <taxon>Paenibacillaceae</taxon>
        <taxon>Paenibacillus</taxon>
    </lineage>
</organism>
<reference evidence="2 3" key="1">
    <citation type="submission" date="2020-08" db="EMBL/GenBank/DDBJ databases">
        <title>Genomic Encyclopedia of Type Strains, Phase III (KMG-III): the genomes of soil and plant-associated and newly described type strains.</title>
        <authorList>
            <person name="Whitman W."/>
        </authorList>
    </citation>
    <scope>NUCLEOTIDE SEQUENCE [LARGE SCALE GENOMIC DNA]</scope>
    <source>
        <strain evidence="2 3">CECT 5862</strain>
    </source>
</reference>
<feature type="transmembrane region" description="Helical" evidence="1">
    <location>
        <begin position="32"/>
        <end position="51"/>
    </location>
</feature>
<name>A0A7W5B1S9_9BACL</name>
<evidence type="ECO:0000313" key="3">
    <source>
        <dbReference type="Proteomes" id="UP000570361"/>
    </source>
</evidence>
<keyword evidence="3" id="KW-1185">Reference proteome</keyword>
<keyword evidence="1" id="KW-0472">Membrane</keyword>